<dbReference type="STRING" id="5514.A0A395S3F8"/>
<proteinExistence type="predicted"/>
<comment type="caution">
    <text evidence="2">The sequence shown here is derived from an EMBL/GenBank/DDBJ whole genome shotgun (WGS) entry which is preliminary data.</text>
</comment>
<dbReference type="Proteomes" id="UP000266152">
    <property type="component" value="Unassembled WGS sequence"/>
</dbReference>
<keyword evidence="3" id="KW-1185">Reference proteome</keyword>
<feature type="region of interest" description="Disordered" evidence="1">
    <location>
        <begin position="459"/>
        <end position="619"/>
    </location>
</feature>
<feature type="region of interest" description="Disordered" evidence="1">
    <location>
        <begin position="725"/>
        <end position="748"/>
    </location>
</feature>
<dbReference type="EMBL" id="PXOF01000088">
    <property type="protein sequence ID" value="RGP66884.1"/>
    <property type="molecule type" value="Genomic_DNA"/>
</dbReference>
<dbReference type="InterPro" id="IPR029058">
    <property type="entry name" value="AB_hydrolase_fold"/>
</dbReference>
<evidence type="ECO:0000313" key="2">
    <source>
        <dbReference type="EMBL" id="RGP66884.1"/>
    </source>
</evidence>
<feature type="compositionally biased region" description="Low complexity" evidence="1">
    <location>
        <begin position="557"/>
        <end position="581"/>
    </location>
</feature>
<dbReference type="PANTHER" id="PTHR43194">
    <property type="entry name" value="HYDROLASE ALPHA/BETA FOLD FAMILY"/>
    <property type="match status" value="1"/>
</dbReference>
<dbReference type="PANTHER" id="PTHR43194:SF4">
    <property type="entry name" value="AB HYDROLASE-1 DOMAIN-CONTAINING PROTEIN"/>
    <property type="match status" value="1"/>
</dbReference>
<dbReference type="SUPFAM" id="SSF53474">
    <property type="entry name" value="alpha/beta-Hydrolases"/>
    <property type="match status" value="1"/>
</dbReference>
<accession>A0A395S3F8</accession>
<organism evidence="2 3">
    <name type="scientific">Fusarium sporotrichioides</name>
    <dbReference type="NCBI Taxonomy" id="5514"/>
    <lineage>
        <taxon>Eukaryota</taxon>
        <taxon>Fungi</taxon>
        <taxon>Dikarya</taxon>
        <taxon>Ascomycota</taxon>
        <taxon>Pezizomycotina</taxon>
        <taxon>Sordariomycetes</taxon>
        <taxon>Hypocreomycetidae</taxon>
        <taxon>Hypocreales</taxon>
        <taxon>Nectriaceae</taxon>
        <taxon>Fusarium</taxon>
    </lineage>
</organism>
<evidence type="ECO:0000256" key="1">
    <source>
        <dbReference type="SAM" id="MobiDB-lite"/>
    </source>
</evidence>
<name>A0A395S3F8_FUSSP</name>
<reference evidence="2 3" key="1">
    <citation type="journal article" date="2018" name="PLoS Pathog.">
        <title>Evolution of structural diversity of trichothecenes, a family of toxins produced by plant pathogenic and entomopathogenic fungi.</title>
        <authorList>
            <person name="Proctor R.H."/>
            <person name="McCormick S.P."/>
            <person name="Kim H.S."/>
            <person name="Cardoza R.E."/>
            <person name="Stanley A.M."/>
            <person name="Lindo L."/>
            <person name="Kelly A."/>
            <person name="Brown D.W."/>
            <person name="Lee T."/>
            <person name="Vaughan M.M."/>
            <person name="Alexander N.J."/>
            <person name="Busman M."/>
            <person name="Gutierrez S."/>
        </authorList>
    </citation>
    <scope>NUCLEOTIDE SEQUENCE [LARGE SCALE GENOMIC DNA]</scope>
    <source>
        <strain evidence="2 3">NRRL 3299</strain>
    </source>
</reference>
<evidence type="ECO:0000313" key="3">
    <source>
        <dbReference type="Proteomes" id="UP000266152"/>
    </source>
</evidence>
<feature type="compositionally biased region" description="Polar residues" evidence="1">
    <location>
        <begin position="802"/>
        <end position="825"/>
    </location>
</feature>
<protein>
    <submittedName>
        <fullName evidence="2">Uncharacterized protein</fullName>
    </submittedName>
</protein>
<dbReference type="AlphaFoldDB" id="A0A395S3F8"/>
<dbReference type="InterPro" id="IPR050228">
    <property type="entry name" value="Carboxylesterase_BioH"/>
</dbReference>
<dbReference type="CDD" id="cd12809">
    <property type="entry name" value="Esterase_713_like-2"/>
    <property type="match status" value="1"/>
</dbReference>
<feature type="region of interest" description="Disordered" evidence="1">
    <location>
        <begin position="768"/>
        <end position="825"/>
    </location>
</feature>
<gene>
    <name evidence="2" type="ORF">FSPOR_6266</name>
</gene>
<dbReference type="Gene3D" id="3.40.50.1820">
    <property type="entry name" value="alpha/beta hydrolase"/>
    <property type="match status" value="1"/>
</dbReference>
<sequence>MHQSNAPAPGAGSSEPLCRRTTFFVNVDWRMGATLATATNIVGQMYVECLEPAERLHPYPVILIHGDFHTGQTTKPDGQPGWASFFLKKGFQVMIVDLPPSGRSNFLTTSHYTHRDVGLNSSSLKAPAVETTLTAPGVPRAPNVPLQYERAELHNKWPGTGQRGDPIFAKYCASLVTLHLSKVERQSLAQNALQALLRHVGKSILVGEGAGGNTTWLAADVEPDLVAAAIAVEPVGPPFGTACPREANPYRKYTPFIERQEATRIYGLADIPITYDPPAYHHEGYDPPAKEPLDLIKVIAPDGRSECFMQRPPDDAAESTSKPSGRVRQLINIKKVPCMVVTAHASSHAMYDWAVVAYMMQAGVETDWVRLEEVGIEGNGHLMFLETNSDEVAQVLHDWILRRATPKSFLDMPNSTTVPEPTDLAEMIEQAQQHDLPCFVPSNLPSPDQMAQFTNAWPTDNKVSETKPLRTPQVPRFEVPISRPNETPHMASVEDSNKRPALSSGQTTVSINEHHGSPHPQKSSGQSRKRPRIEIPAAVSTPSSTSSSLHPLDQKSSEQQQQKQKQQRSHQVSQAPQQQSQAPITDYGMSDISMMRPSHPGGPARPRQQENRSTRSALASPAFSLSTYELSNLFNSRPSFSDEPSFGQQFNSTYRENQRSYSFNNAQTTARFERHPGRAEESIAAMAMNNTGRTSSSGLSYTPSMASQSYRSVTAQQQQQQIPYLGQLGNSPPVTSGGDFRPISTPTLAGKSMSVAGMDPLFTPLAPFSDMDSHEQNHFGAYSQMTPPSPSPMPRQPLMNPISYNLDTGSPHLAQSQHQPTPKGN</sequence>